<reference evidence="6" key="1">
    <citation type="submission" date="2022-10" db="EMBL/GenBank/DDBJ databases">
        <title>Catenovulum adriacola sp. nov. isolated in the Harbour of Susak.</title>
        <authorList>
            <person name="Schoch T."/>
            <person name="Reich S.J."/>
            <person name="Stoeferle S."/>
            <person name="Flaiz M."/>
            <person name="Kazda M."/>
            <person name="Riedel C.U."/>
            <person name="Duerre P."/>
        </authorList>
    </citation>
    <scope>NUCLEOTIDE SEQUENCE</scope>
    <source>
        <strain evidence="6">TS8</strain>
    </source>
</reference>
<keyword evidence="2" id="KW-0808">Transferase</keyword>
<dbReference type="InterPro" id="IPR052028">
    <property type="entry name" value="HipA_Ser/Thr_kinase"/>
</dbReference>
<feature type="domain" description="HipA N-terminal subdomain 1" evidence="5">
    <location>
        <begin position="12"/>
        <end position="108"/>
    </location>
</feature>
<organism evidence="6 7">
    <name type="scientific">Catenovulum adriaticum</name>
    <dbReference type="NCBI Taxonomy" id="2984846"/>
    <lineage>
        <taxon>Bacteria</taxon>
        <taxon>Pseudomonadati</taxon>
        <taxon>Pseudomonadota</taxon>
        <taxon>Gammaproteobacteria</taxon>
        <taxon>Alteromonadales</taxon>
        <taxon>Alteromonadaceae</taxon>
        <taxon>Catenovulum</taxon>
    </lineage>
</organism>
<keyword evidence="3" id="KW-0418">Kinase</keyword>
<protein>
    <submittedName>
        <fullName evidence="6">HipA domain-containing protein</fullName>
    </submittedName>
</protein>
<evidence type="ECO:0000256" key="1">
    <source>
        <dbReference type="ARBA" id="ARBA00010164"/>
    </source>
</evidence>
<evidence type="ECO:0000256" key="2">
    <source>
        <dbReference type="ARBA" id="ARBA00022679"/>
    </source>
</evidence>
<dbReference type="NCBIfam" id="TIGR03071">
    <property type="entry name" value="couple_hipA"/>
    <property type="match status" value="1"/>
</dbReference>
<sequence>MGRKKLSQVLHCSLNSTYVGTLTRKGNQLAFQYSEQYLQNPEAFPISQSLPLVYEPQQGDQVVSYFDNLLPDEQIVRQHVVDRLGANSVKPFDLLQAVGGDCVGALTFSHEIDTRGVPEVDLQYLSEQEVSEQIKQTRLGTLGMSQTNSFRISIAGAQDKTALTRWDGRWGLPKGKTPTTHIFKPSIVSRDERVDMSNSVYNEFFCMSLLQACGFDTANTTVERFENEAVLIVERFDRLIDEKKIYRVAQEDLCQALGVSSGSKYEDKGGPSAKEVVDFLRTSRYPEQDIHDFFASHFLFWLIGAIDGHAKNFSVFIDSEGYTLTPFYDVMSVWPYVGQGEFQAKKIEMAMSVRGSKKYYKWHKIMPRHWLNQSKILKIAEDDALGIINQMLEVVPSALDVAKRKCEKYGDDAIEVAEVIEANTLEAIKRYKRLSR</sequence>
<comment type="similarity">
    <text evidence="1">Belongs to the HipA Ser/Thr kinase family.</text>
</comment>
<name>A0ABY7ALZ8_9ALTE</name>
<keyword evidence="7" id="KW-1185">Reference proteome</keyword>
<dbReference type="PANTHER" id="PTHR37419">
    <property type="entry name" value="SERINE/THREONINE-PROTEIN KINASE TOXIN HIPA"/>
    <property type="match status" value="1"/>
</dbReference>
<evidence type="ECO:0000313" key="6">
    <source>
        <dbReference type="EMBL" id="WAJ69364.1"/>
    </source>
</evidence>
<dbReference type="PANTHER" id="PTHR37419:SF1">
    <property type="entry name" value="SERINE_THREONINE-PROTEIN KINASE TOXIN HIPA"/>
    <property type="match status" value="1"/>
</dbReference>
<dbReference type="InterPro" id="IPR012893">
    <property type="entry name" value="HipA-like_C"/>
</dbReference>
<dbReference type="Pfam" id="PF07804">
    <property type="entry name" value="HipA_C"/>
    <property type="match status" value="1"/>
</dbReference>
<dbReference type="InterPro" id="IPR017508">
    <property type="entry name" value="HipA_N1"/>
</dbReference>
<evidence type="ECO:0000259" key="5">
    <source>
        <dbReference type="Pfam" id="PF13657"/>
    </source>
</evidence>
<evidence type="ECO:0000259" key="4">
    <source>
        <dbReference type="Pfam" id="PF07804"/>
    </source>
</evidence>
<dbReference type="Pfam" id="PF13657">
    <property type="entry name" value="Couple_hipA"/>
    <property type="match status" value="1"/>
</dbReference>
<dbReference type="Proteomes" id="UP001163726">
    <property type="component" value="Chromosome"/>
</dbReference>
<proteinExistence type="inferred from homology"/>
<dbReference type="RefSeq" id="WP_268073580.1">
    <property type="nucleotide sequence ID" value="NZ_CP109965.1"/>
</dbReference>
<gene>
    <name evidence="6" type="ORF">OLW01_09225</name>
</gene>
<evidence type="ECO:0000256" key="3">
    <source>
        <dbReference type="ARBA" id="ARBA00022777"/>
    </source>
</evidence>
<evidence type="ECO:0000313" key="7">
    <source>
        <dbReference type="Proteomes" id="UP001163726"/>
    </source>
</evidence>
<dbReference type="EMBL" id="CP109965">
    <property type="protein sequence ID" value="WAJ69364.1"/>
    <property type="molecule type" value="Genomic_DNA"/>
</dbReference>
<accession>A0ABY7ALZ8</accession>
<feature type="domain" description="HipA-like C-terminal" evidence="4">
    <location>
        <begin position="152"/>
        <end position="398"/>
    </location>
</feature>